<feature type="active site" description="Nucleophile" evidence="4 5">
    <location>
        <position position="52"/>
    </location>
</feature>
<dbReference type="HAMAP" id="MF_00087">
    <property type="entry name" value="Glu_tRNA_reductase"/>
    <property type="match status" value="1"/>
</dbReference>
<keyword evidence="3 4" id="KW-0627">Porphyrin biosynthesis</keyword>
<gene>
    <name evidence="4 11" type="primary">hemA</name>
    <name evidence="11" type="ORF">DBW96_00985</name>
</gene>
<proteinExistence type="inferred from homology"/>
<comment type="caution">
    <text evidence="11">The sequence shown here is derived from an EMBL/GenBank/DDBJ whole genome shotgun (WGS) entry which is preliminary data.</text>
</comment>
<reference evidence="11 12" key="1">
    <citation type="journal article" date="2018" name="Microbiome">
        <title>Fine metagenomic profile of the Mediterranean stratified and mixed water columns revealed by assembly and recruitment.</title>
        <authorList>
            <person name="Haro-Moreno J.M."/>
            <person name="Lopez-Perez M."/>
            <person name="De La Torre J.R."/>
            <person name="Picazo A."/>
            <person name="Camacho A."/>
            <person name="Rodriguez-Valera F."/>
        </authorList>
    </citation>
    <scope>NUCLEOTIDE SEQUENCE [LARGE SCALE GENOMIC DNA]</scope>
    <source>
        <strain evidence="11">MED-G82</strain>
    </source>
</reference>
<dbReference type="NCBIfam" id="TIGR01035">
    <property type="entry name" value="hemA"/>
    <property type="match status" value="1"/>
</dbReference>
<dbReference type="PIRSF" id="PIRSF000445">
    <property type="entry name" value="4pyrrol_synth_GluRdtase"/>
    <property type="match status" value="1"/>
</dbReference>
<comment type="subunit">
    <text evidence="4">Homodimer.</text>
</comment>
<dbReference type="Pfam" id="PF01488">
    <property type="entry name" value="Shikimate_DH"/>
    <property type="match status" value="1"/>
</dbReference>
<keyword evidence="2 4" id="KW-0560">Oxidoreductase</keyword>
<dbReference type="GO" id="GO:0050661">
    <property type="term" value="F:NADP binding"/>
    <property type="evidence" value="ECO:0007669"/>
    <property type="project" value="InterPro"/>
</dbReference>
<comment type="similarity">
    <text evidence="4">Belongs to the glutamyl-tRNA reductase family.</text>
</comment>
<dbReference type="InterPro" id="IPR036343">
    <property type="entry name" value="GluRdtase_N_sf"/>
</dbReference>
<evidence type="ECO:0000256" key="8">
    <source>
        <dbReference type="PIRSR" id="PIRSR000445-4"/>
    </source>
</evidence>
<comment type="domain">
    <text evidence="4">Possesses an unusual extended V-shaped dimeric structure with each monomer consisting of three distinct domains arranged along a curved 'spinal' alpha-helix. The N-terminal catalytic domain specifically recognizes the glutamate moiety of the substrate. The second domain is the NADPH-binding domain, and the third C-terminal domain is responsible for dimerization.</text>
</comment>
<evidence type="ECO:0000256" key="6">
    <source>
        <dbReference type="PIRSR" id="PIRSR000445-2"/>
    </source>
</evidence>
<evidence type="ECO:0000256" key="3">
    <source>
        <dbReference type="ARBA" id="ARBA00023244"/>
    </source>
</evidence>
<feature type="domain" description="Glutamyl-tRNA reductase N-terminal" evidence="10">
    <location>
        <begin position="7"/>
        <end position="156"/>
    </location>
</feature>
<evidence type="ECO:0000256" key="1">
    <source>
        <dbReference type="ARBA" id="ARBA00022857"/>
    </source>
</evidence>
<feature type="binding site" evidence="4 6">
    <location>
        <position position="109"/>
    </location>
    <ligand>
        <name>substrate</name>
    </ligand>
</feature>
<evidence type="ECO:0000313" key="12">
    <source>
        <dbReference type="Proteomes" id="UP000253307"/>
    </source>
</evidence>
<feature type="binding site" evidence="4 6">
    <location>
        <position position="120"/>
    </location>
    <ligand>
        <name>substrate</name>
    </ligand>
</feature>
<dbReference type="InterPro" id="IPR036291">
    <property type="entry name" value="NAD(P)-bd_dom_sf"/>
</dbReference>
<dbReference type="EMBL" id="QOPE01000004">
    <property type="protein sequence ID" value="RCL42393.1"/>
    <property type="molecule type" value="Genomic_DNA"/>
</dbReference>
<protein>
    <recommendedName>
        <fullName evidence="4">Glutamyl-tRNA reductase</fullName>
        <shortName evidence="4">GluTR</shortName>
        <ecNumber evidence="4">1.2.1.70</ecNumber>
    </recommendedName>
</protein>
<sequence>MELKLFGISHKTANLEMRESFVINDDHYSYMMNLLETKFAGEIDSIFVLSTCNRTEVYSYCRDEDSHQQFFQSIYKYLGCELDITKNFYQFSGIAAFKHMCSVASGIESRIIGEKEIFGQFKKANELYLNIGLNKRMLSMYTDAAIKIAKQVRSNTKIDHNPVSISSLVLNVFDEIFENPSDQNIITIGAGEVASGVLNSLVNAGFQNLTFANRTPKKISLGNNISLSSRPLNKLDQLLLGQDIIISSISTDLPFIGKGLIEKICAYRKNKPLVVIDLGVPRNAESLIKNIEQVYLFSLEDIESFSNENLRARESEAKRAKVLINDLCSLNDEGLKEKVSRKELYSALTKLIQGATEDFKTKLLNSNDPVKALNEINDVEIKLPKNINDIESYALRSMIREIIDVA</sequence>
<comment type="miscellaneous">
    <text evidence="4">During catalysis, the active site Cys acts as a nucleophile attacking the alpha-carbonyl group of tRNA-bound glutamate with the formation of a thioester intermediate between enzyme and glutamate, and the concomitant release of tRNA(Glu). The thioester intermediate is finally reduced by direct hydride transfer from NADPH, to form the product GSA.</text>
</comment>
<dbReference type="Gene3D" id="3.40.50.720">
    <property type="entry name" value="NAD(P)-binding Rossmann-like Domain"/>
    <property type="match status" value="1"/>
</dbReference>
<accession>A0A368BYQ5</accession>
<organism evidence="11 12">
    <name type="scientific">SAR86 cluster bacterium</name>
    <dbReference type="NCBI Taxonomy" id="2030880"/>
    <lineage>
        <taxon>Bacteria</taxon>
        <taxon>Pseudomonadati</taxon>
        <taxon>Pseudomonadota</taxon>
        <taxon>Gammaproteobacteria</taxon>
        <taxon>SAR86 cluster</taxon>
    </lineage>
</organism>
<dbReference type="GO" id="GO:0019353">
    <property type="term" value="P:protoporphyrinogen IX biosynthetic process from glutamate"/>
    <property type="evidence" value="ECO:0007669"/>
    <property type="project" value="TreeGrafter"/>
</dbReference>
<evidence type="ECO:0000256" key="4">
    <source>
        <dbReference type="HAMAP-Rule" id="MF_00087"/>
    </source>
</evidence>
<dbReference type="InterPro" id="IPR006151">
    <property type="entry name" value="Shikm_DH/Glu-tRNA_Rdtase"/>
</dbReference>
<dbReference type="EC" id="1.2.1.70" evidence="4"/>
<keyword evidence="1 4" id="KW-0521">NADP</keyword>
<evidence type="ECO:0000259" key="10">
    <source>
        <dbReference type="Pfam" id="PF05201"/>
    </source>
</evidence>
<dbReference type="SUPFAM" id="SSF51735">
    <property type="entry name" value="NAD(P)-binding Rossmann-fold domains"/>
    <property type="match status" value="1"/>
</dbReference>
<feature type="site" description="Important for activity" evidence="4 8">
    <location>
        <position position="99"/>
    </location>
</feature>
<feature type="domain" description="Quinate/shikimate 5-dehydrogenase/glutamyl-tRNA reductase" evidence="9">
    <location>
        <begin position="175"/>
        <end position="304"/>
    </location>
</feature>
<dbReference type="PANTHER" id="PTHR43013">
    <property type="entry name" value="GLUTAMYL-TRNA REDUCTASE"/>
    <property type="match status" value="1"/>
</dbReference>
<dbReference type="InterPro" id="IPR015895">
    <property type="entry name" value="4pyrrol_synth_GluRdtase_N"/>
</dbReference>
<comment type="pathway">
    <text evidence="4">Porphyrin-containing compound metabolism; protoporphyrin-IX biosynthesis; 5-aminolevulinate from L-glutamyl-tRNA(Glu): step 1/2.</text>
</comment>
<evidence type="ECO:0000256" key="2">
    <source>
        <dbReference type="ARBA" id="ARBA00023002"/>
    </source>
</evidence>
<dbReference type="Proteomes" id="UP000253307">
    <property type="component" value="Unassembled WGS sequence"/>
</dbReference>
<name>A0A368BYQ5_9GAMM</name>
<evidence type="ECO:0000313" key="11">
    <source>
        <dbReference type="EMBL" id="RCL42393.1"/>
    </source>
</evidence>
<dbReference type="InterPro" id="IPR000343">
    <property type="entry name" value="4pyrrol_synth_GluRdtase"/>
</dbReference>
<evidence type="ECO:0000256" key="7">
    <source>
        <dbReference type="PIRSR" id="PIRSR000445-3"/>
    </source>
</evidence>
<comment type="catalytic activity">
    <reaction evidence="4">
        <text>(S)-4-amino-5-oxopentanoate + tRNA(Glu) + NADP(+) = L-glutamyl-tRNA(Glu) + NADPH + H(+)</text>
        <dbReference type="Rhea" id="RHEA:12344"/>
        <dbReference type="Rhea" id="RHEA-COMP:9663"/>
        <dbReference type="Rhea" id="RHEA-COMP:9680"/>
        <dbReference type="ChEBI" id="CHEBI:15378"/>
        <dbReference type="ChEBI" id="CHEBI:57501"/>
        <dbReference type="ChEBI" id="CHEBI:57783"/>
        <dbReference type="ChEBI" id="CHEBI:58349"/>
        <dbReference type="ChEBI" id="CHEBI:78442"/>
        <dbReference type="ChEBI" id="CHEBI:78520"/>
        <dbReference type="EC" id="1.2.1.70"/>
    </reaction>
</comment>
<dbReference type="GO" id="GO:0008883">
    <property type="term" value="F:glutamyl-tRNA reductase activity"/>
    <property type="evidence" value="ECO:0007669"/>
    <property type="project" value="UniProtKB-UniRule"/>
</dbReference>
<dbReference type="Pfam" id="PF05201">
    <property type="entry name" value="GlutR_N"/>
    <property type="match status" value="1"/>
</dbReference>
<dbReference type="PANTHER" id="PTHR43013:SF1">
    <property type="entry name" value="GLUTAMYL-TRNA REDUCTASE"/>
    <property type="match status" value="1"/>
</dbReference>
<feature type="binding site" evidence="4 6">
    <location>
        <begin position="51"/>
        <end position="54"/>
    </location>
    <ligand>
        <name>substrate</name>
    </ligand>
</feature>
<comment type="function">
    <text evidence="4">Catalyzes the NADPH-dependent reduction of glutamyl-tRNA(Glu) to glutamate 1-semialdehyde (GSA).</text>
</comment>
<evidence type="ECO:0000256" key="5">
    <source>
        <dbReference type="PIRSR" id="PIRSR000445-1"/>
    </source>
</evidence>
<feature type="binding site" evidence="4 6">
    <location>
        <begin position="114"/>
        <end position="116"/>
    </location>
    <ligand>
        <name>substrate</name>
    </ligand>
</feature>
<dbReference type="Gene3D" id="3.30.460.30">
    <property type="entry name" value="Glutamyl-tRNA reductase, N-terminal domain"/>
    <property type="match status" value="1"/>
</dbReference>
<dbReference type="UniPathway" id="UPA00251">
    <property type="reaction ID" value="UER00316"/>
</dbReference>
<feature type="binding site" evidence="4 7">
    <location>
        <begin position="189"/>
        <end position="194"/>
    </location>
    <ligand>
        <name>NADP(+)</name>
        <dbReference type="ChEBI" id="CHEBI:58349"/>
    </ligand>
</feature>
<evidence type="ECO:0000259" key="9">
    <source>
        <dbReference type="Pfam" id="PF01488"/>
    </source>
</evidence>
<dbReference type="SUPFAM" id="SSF69742">
    <property type="entry name" value="Glutamyl tRNA-reductase catalytic, N-terminal domain"/>
    <property type="match status" value="1"/>
</dbReference>
<dbReference type="AlphaFoldDB" id="A0A368BYQ5"/>